<dbReference type="AlphaFoldDB" id="A0AAN8JXZ3"/>
<name>A0AAN8JXZ3_PATCE</name>
<evidence type="ECO:0000256" key="1">
    <source>
        <dbReference type="ARBA" id="ARBA00038479"/>
    </source>
</evidence>
<dbReference type="Pfam" id="PF03966">
    <property type="entry name" value="Trm112p"/>
    <property type="match status" value="1"/>
</dbReference>
<gene>
    <name evidence="3" type="ORF">SNE40_007462</name>
</gene>
<dbReference type="EMBL" id="JAZGQO010000006">
    <property type="protein sequence ID" value="KAK6185170.1"/>
    <property type="molecule type" value="Genomic_DNA"/>
</dbReference>
<comment type="caution">
    <text evidence="3">The sequence shown here is derived from an EMBL/GenBank/DDBJ whole genome shotgun (WGS) entry which is preliminary data.</text>
</comment>
<proteinExistence type="inferred from homology"/>
<evidence type="ECO:0000313" key="3">
    <source>
        <dbReference type="EMBL" id="KAK6185170.1"/>
    </source>
</evidence>
<reference evidence="3 4" key="1">
    <citation type="submission" date="2024-01" db="EMBL/GenBank/DDBJ databases">
        <title>The genome of the rayed Mediterranean limpet Patella caerulea (Linnaeus, 1758).</title>
        <authorList>
            <person name="Anh-Thu Weber A."/>
            <person name="Halstead-Nussloch G."/>
        </authorList>
    </citation>
    <scope>NUCLEOTIDE SEQUENCE [LARGE SCALE GENOMIC DNA]</scope>
    <source>
        <strain evidence="3">AATW-2023a</strain>
        <tissue evidence="3">Whole specimen</tissue>
    </source>
</reference>
<dbReference type="SUPFAM" id="SSF158997">
    <property type="entry name" value="Trm112p-like"/>
    <property type="match status" value="1"/>
</dbReference>
<protein>
    <recommendedName>
        <fullName evidence="2">Protein preY, mitochondrial</fullName>
    </recommendedName>
</protein>
<accession>A0AAN8JXZ3</accession>
<evidence type="ECO:0000313" key="4">
    <source>
        <dbReference type="Proteomes" id="UP001347796"/>
    </source>
</evidence>
<dbReference type="PANTHER" id="PTHR33505:SF4">
    <property type="entry name" value="PROTEIN PREY, MITOCHONDRIAL"/>
    <property type="match status" value="1"/>
</dbReference>
<organism evidence="3 4">
    <name type="scientific">Patella caerulea</name>
    <name type="common">Rayed Mediterranean limpet</name>
    <dbReference type="NCBI Taxonomy" id="87958"/>
    <lineage>
        <taxon>Eukaryota</taxon>
        <taxon>Metazoa</taxon>
        <taxon>Spiralia</taxon>
        <taxon>Lophotrochozoa</taxon>
        <taxon>Mollusca</taxon>
        <taxon>Gastropoda</taxon>
        <taxon>Patellogastropoda</taxon>
        <taxon>Patelloidea</taxon>
        <taxon>Patellidae</taxon>
        <taxon>Patella</taxon>
    </lineage>
</organism>
<dbReference type="InterPro" id="IPR005651">
    <property type="entry name" value="Trm112-like"/>
</dbReference>
<comment type="similarity">
    <text evidence="1">Belongs to the PREY family.</text>
</comment>
<evidence type="ECO:0000256" key="2">
    <source>
        <dbReference type="ARBA" id="ARBA00040939"/>
    </source>
</evidence>
<dbReference type="Gene3D" id="2.20.25.10">
    <property type="match status" value="1"/>
</dbReference>
<sequence>MLCTRTLLGERGAVLNLARGIILSPPVYHDEPDSTLKNFDENLLKVLTCPLSKKPLRYDKETNQLLSDEIGVAYSIIDGIPNLNPQDARMLKTNSNINVKIKPTEL</sequence>
<dbReference type="Proteomes" id="UP001347796">
    <property type="component" value="Unassembled WGS sequence"/>
</dbReference>
<keyword evidence="4" id="KW-1185">Reference proteome</keyword>
<dbReference type="PANTHER" id="PTHR33505">
    <property type="entry name" value="ZGC:162634"/>
    <property type="match status" value="1"/>
</dbReference>